<protein>
    <submittedName>
        <fullName evidence="2">Uncharacterized protein</fullName>
    </submittedName>
</protein>
<proteinExistence type="predicted"/>
<dbReference type="HOGENOM" id="CLU_1878013_0_0_1"/>
<feature type="chain" id="PRO_5004580445" evidence="1">
    <location>
        <begin position="28"/>
        <end position="136"/>
    </location>
</feature>
<reference evidence="3" key="1">
    <citation type="submission" date="2011-05" db="EMBL/GenBank/DDBJ databases">
        <authorList>
            <person name="Richards S.R."/>
            <person name="Qu J."/>
            <person name="Jiang H."/>
            <person name="Jhangiani S.N."/>
            <person name="Agravi P."/>
            <person name="Goodspeed R."/>
            <person name="Gross S."/>
            <person name="Mandapat C."/>
            <person name="Jackson L."/>
            <person name="Mathew T."/>
            <person name="Pu L."/>
            <person name="Thornton R."/>
            <person name="Saada N."/>
            <person name="Wilczek-Boney K.B."/>
            <person name="Lee S."/>
            <person name="Kovar C."/>
            <person name="Wu Y."/>
            <person name="Scherer S.E."/>
            <person name="Worley K.C."/>
            <person name="Muzny D.M."/>
            <person name="Gibbs R."/>
        </authorList>
    </citation>
    <scope>NUCLEOTIDE SEQUENCE</scope>
    <source>
        <strain evidence="3">Brora</strain>
    </source>
</reference>
<evidence type="ECO:0000256" key="1">
    <source>
        <dbReference type="SAM" id="SignalP"/>
    </source>
</evidence>
<organism evidence="2 3">
    <name type="scientific">Strigamia maritima</name>
    <name type="common">European centipede</name>
    <name type="synonym">Geophilus maritimus</name>
    <dbReference type="NCBI Taxonomy" id="126957"/>
    <lineage>
        <taxon>Eukaryota</taxon>
        <taxon>Metazoa</taxon>
        <taxon>Ecdysozoa</taxon>
        <taxon>Arthropoda</taxon>
        <taxon>Myriapoda</taxon>
        <taxon>Chilopoda</taxon>
        <taxon>Pleurostigmophora</taxon>
        <taxon>Geophilomorpha</taxon>
        <taxon>Linotaeniidae</taxon>
        <taxon>Strigamia</taxon>
    </lineage>
</organism>
<dbReference type="AlphaFoldDB" id="T1JLP1"/>
<evidence type="ECO:0000313" key="3">
    <source>
        <dbReference type="Proteomes" id="UP000014500"/>
    </source>
</evidence>
<evidence type="ECO:0000313" key="2">
    <source>
        <dbReference type="EnsemblMetazoa" id="SMAR014771-PA"/>
    </source>
</evidence>
<dbReference type="EMBL" id="JH432213">
    <property type="status" value="NOT_ANNOTATED_CDS"/>
    <property type="molecule type" value="Genomic_DNA"/>
</dbReference>
<dbReference type="EnsemblMetazoa" id="SMAR014771-RA">
    <property type="protein sequence ID" value="SMAR014771-PA"/>
    <property type="gene ID" value="SMAR014771"/>
</dbReference>
<name>T1JLP1_STRMM</name>
<sequence length="136" mass="15780">MRLVRGVFVAPPVILFALLLMVDPLRAQNVCVRANNCRVNVKDRKSGILSDCTPFCLYVGIDFDKYGKRMKFVFGVGRTRRYLLLFFFPICNSSHVRQTMKRREERGERSGAERRQKMELFEIEMCSGHFNGDGLH</sequence>
<keyword evidence="3" id="KW-1185">Reference proteome</keyword>
<feature type="signal peptide" evidence="1">
    <location>
        <begin position="1"/>
        <end position="27"/>
    </location>
</feature>
<dbReference type="Proteomes" id="UP000014500">
    <property type="component" value="Unassembled WGS sequence"/>
</dbReference>
<reference evidence="2" key="2">
    <citation type="submission" date="2015-02" db="UniProtKB">
        <authorList>
            <consortium name="EnsemblMetazoa"/>
        </authorList>
    </citation>
    <scope>IDENTIFICATION</scope>
</reference>
<accession>T1JLP1</accession>
<keyword evidence="1" id="KW-0732">Signal</keyword>